<dbReference type="GO" id="GO:0000976">
    <property type="term" value="F:transcription cis-regulatory region binding"/>
    <property type="evidence" value="ECO:0007669"/>
    <property type="project" value="TreeGrafter"/>
</dbReference>
<dbReference type="InterPro" id="IPR001647">
    <property type="entry name" value="HTH_TetR"/>
</dbReference>
<proteinExistence type="predicted"/>
<dbReference type="SUPFAM" id="SSF46689">
    <property type="entry name" value="Homeodomain-like"/>
    <property type="match status" value="1"/>
</dbReference>
<dbReference type="Proteomes" id="UP000824005">
    <property type="component" value="Unassembled WGS sequence"/>
</dbReference>
<keyword evidence="1 2" id="KW-0238">DNA-binding</keyword>
<dbReference type="InterPro" id="IPR009057">
    <property type="entry name" value="Homeodomain-like_sf"/>
</dbReference>
<dbReference type="Gene3D" id="1.10.357.10">
    <property type="entry name" value="Tetracycline Repressor, domain 2"/>
    <property type="match status" value="1"/>
</dbReference>
<dbReference type="PROSITE" id="PS50977">
    <property type="entry name" value="HTH_TETR_2"/>
    <property type="match status" value="1"/>
</dbReference>
<sequence length="105" mass="11448">MRSAPDPSDLTTRARIRNAAVEQFGTHGLDRASVRMIAEAAGVSAALVVHYFGDKKGLRRACDEYVIDVFTDDRPGFTSAPTMESIQAALQDIEAYGPALDYLTR</sequence>
<accession>A0A9D1YST4</accession>
<gene>
    <name evidence="4" type="ORF">H9830_02800</name>
</gene>
<evidence type="ECO:0000256" key="2">
    <source>
        <dbReference type="PROSITE-ProRule" id="PRU00335"/>
    </source>
</evidence>
<feature type="DNA-binding region" description="H-T-H motif" evidence="2">
    <location>
        <begin position="33"/>
        <end position="52"/>
    </location>
</feature>
<name>A0A9D1YST4_9MICO</name>
<organism evidence="4 5">
    <name type="scientific">Candidatus Agrococcus pullicola</name>
    <dbReference type="NCBI Taxonomy" id="2838429"/>
    <lineage>
        <taxon>Bacteria</taxon>
        <taxon>Bacillati</taxon>
        <taxon>Actinomycetota</taxon>
        <taxon>Actinomycetes</taxon>
        <taxon>Micrococcales</taxon>
        <taxon>Microbacteriaceae</taxon>
        <taxon>Agrococcus</taxon>
    </lineage>
</organism>
<dbReference type="EMBL" id="DXDC01000085">
    <property type="protein sequence ID" value="HIY65189.1"/>
    <property type="molecule type" value="Genomic_DNA"/>
</dbReference>
<feature type="non-terminal residue" evidence="4">
    <location>
        <position position="105"/>
    </location>
</feature>
<dbReference type="PANTHER" id="PTHR30055:SF146">
    <property type="entry name" value="HTH-TYPE TRANSCRIPTIONAL DUAL REGULATOR CECR"/>
    <property type="match status" value="1"/>
</dbReference>
<feature type="domain" description="HTH tetR-type" evidence="3">
    <location>
        <begin position="10"/>
        <end position="70"/>
    </location>
</feature>
<evidence type="ECO:0000256" key="1">
    <source>
        <dbReference type="ARBA" id="ARBA00023125"/>
    </source>
</evidence>
<dbReference type="Pfam" id="PF00440">
    <property type="entry name" value="TetR_N"/>
    <property type="match status" value="1"/>
</dbReference>
<evidence type="ECO:0000259" key="3">
    <source>
        <dbReference type="PROSITE" id="PS50977"/>
    </source>
</evidence>
<dbReference type="AlphaFoldDB" id="A0A9D1YST4"/>
<comment type="caution">
    <text evidence="4">The sequence shown here is derived from an EMBL/GenBank/DDBJ whole genome shotgun (WGS) entry which is preliminary data.</text>
</comment>
<dbReference type="PANTHER" id="PTHR30055">
    <property type="entry name" value="HTH-TYPE TRANSCRIPTIONAL REGULATOR RUTR"/>
    <property type="match status" value="1"/>
</dbReference>
<evidence type="ECO:0000313" key="5">
    <source>
        <dbReference type="Proteomes" id="UP000824005"/>
    </source>
</evidence>
<protein>
    <submittedName>
        <fullName evidence="4">TetR/AcrR family transcriptional regulator</fullName>
    </submittedName>
</protein>
<reference evidence="4" key="1">
    <citation type="journal article" date="2021" name="PeerJ">
        <title>Extensive microbial diversity within the chicken gut microbiome revealed by metagenomics and culture.</title>
        <authorList>
            <person name="Gilroy R."/>
            <person name="Ravi A."/>
            <person name="Getino M."/>
            <person name="Pursley I."/>
            <person name="Horton D.L."/>
            <person name="Alikhan N.F."/>
            <person name="Baker D."/>
            <person name="Gharbi K."/>
            <person name="Hall N."/>
            <person name="Watson M."/>
            <person name="Adriaenssens E.M."/>
            <person name="Foster-Nyarko E."/>
            <person name="Jarju S."/>
            <person name="Secka A."/>
            <person name="Antonio M."/>
            <person name="Oren A."/>
            <person name="Chaudhuri R.R."/>
            <person name="La Ragione R."/>
            <person name="Hildebrand F."/>
            <person name="Pallen M.J."/>
        </authorList>
    </citation>
    <scope>NUCLEOTIDE SEQUENCE</scope>
    <source>
        <strain evidence="4">ChiGjej1B1-98</strain>
    </source>
</reference>
<reference evidence="4" key="2">
    <citation type="submission" date="2021-04" db="EMBL/GenBank/DDBJ databases">
        <authorList>
            <person name="Gilroy R."/>
        </authorList>
    </citation>
    <scope>NUCLEOTIDE SEQUENCE</scope>
    <source>
        <strain evidence="4">ChiGjej1B1-98</strain>
    </source>
</reference>
<evidence type="ECO:0000313" key="4">
    <source>
        <dbReference type="EMBL" id="HIY65189.1"/>
    </source>
</evidence>
<dbReference type="GO" id="GO:0003700">
    <property type="term" value="F:DNA-binding transcription factor activity"/>
    <property type="evidence" value="ECO:0007669"/>
    <property type="project" value="TreeGrafter"/>
</dbReference>
<dbReference type="InterPro" id="IPR050109">
    <property type="entry name" value="HTH-type_TetR-like_transc_reg"/>
</dbReference>